<comment type="caution">
    <text evidence="2">The sequence shown here is derived from an EMBL/GenBank/DDBJ whole genome shotgun (WGS) entry which is preliminary data.</text>
</comment>
<gene>
    <name evidence="2" type="ORF">G1C97_1937</name>
</gene>
<keyword evidence="3" id="KW-1185">Reference proteome</keyword>
<dbReference type="InterPro" id="IPR012341">
    <property type="entry name" value="6hp_glycosidase-like_sf"/>
</dbReference>
<dbReference type="AlphaFoldDB" id="A0A7Y0EYZ5"/>
<name>A0A7Y0EYZ5_9BIFI</name>
<dbReference type="Gene3D" id="1.50.10.10">
    <property type="match status" value="1"/>
</dbReference>
<evidence type="ECO:0000259" key="1">
    <source>
        <dbReference type="Pfam" id="PF22422"/>
    </source>
</evidence>
<dbReference type="InterPro" id="IPR008928">
    <property type="entry name" value="6-hairpin_glycosidase_sf"/>
</dbReference>
<dbReference type="GO" id="GO:0005975">
    <property type="term" value="P:carbohydrate metabolic process"/>
    <property type="evidence" value="ECO:0007669"/>
    <property type="project" value="InterPro"/>
</dbReference>
<protein>
    <recommendedName>
        <fullName evidence="1">Mannosylglycerate hydrolase MGH1-like glycoside hydrolase domain-containing protein</fullName>
    </recommendedName>
</protein>
<reference evidence="2 3" key="1">
    <citation type="submission" date="2020-02" db="EMBL/GenBank/DDBJ databases">
        <title>Characterization of phylogenetic diversity of novel bifidobacterial species isolated in Czech ZOOs.</title>
        <authorList>
            <person name="Lugli G.A."/>
            <person name="Vera N.B."/>
            <person name="Ventura M."/>
        </authorList>
    </citation>
    <scope>NUCLEOTIDE SEQUENCE [LARGE SCALE GENOMIC DNA]</scope>
    <source>
        <strain evidence="2 3">DSM 109959</strain>
    </source>
</reference>
<organism evidence="2 3">
    <name type="scientific">Bifidobacterium olomucense</name>
    <dbReference type="NCBI Taxonomy" id="2675324"/>
    <lineage>
        <taxon>Bacteria</taxon>
        <taxon>Bacillati</taxon>
        <taxon>Actinomycetota</taxon>
        <taxon>Actinomycetes</taxon>
        <taxon>Bifidobacteriales</taxon>
        <taxon>Bifidobacteriaceae</taxon>
        <taxon>Bifidobacterium</taxon>
    </lineage>
</organism>
<dbReference type="Proteomes" id="UP000543419">
    <property type="component" value="Unassembled WGS sequence"/>
</dbReference>
<evidence type="ECO:0000313" key="2">
    <source>
        <dbReference type="EMBL" id="NMM98979.1"/>
    </source>
</evidence>
<dbReference type="EMBL" id="JAAIIG010000010">
    <property type="protein sequence ID" value="NMM98979.1"/>
    <property type="molecule type" value="Genomic_DNA"/>
</dbReference>
<accession>A0A7Y0EYZ5</accession>
<feature type="domain" description="Mannosylglycerate hydrolase MGH1-like glycoside hydrolase" evidence="1">
    <location>
        <begin position="103"/>
        <end position="440"/>
    </location>
</feature>
<sequence>MTEVYQPIEEFTAPGPTRDTGSVIDGYVNEFNSHDEELYPQDIANKMAADWMKREVPFFECADRLLERVYYFRWWVFRKHITSTPEGRIISEFLPNVYWAGPYNSINCASGHHIAEARWLRDGKELIRSYVNFWFKGSGDELSYSSWIIDAVARYAEIRDDRDFAIGLLDEFVRFYHTVEERNMTRYGLFWSYDDRDAMEDSISGSGLRPTLNSYMVGNARAIARIAGWAGRDDLVEEYRARASELIRLMQSELWDDEGRFFKVLPLDDKDGVLDAIEFADVDPIRNVREEIGYIPWAFNVADARNEDAWRFLADPEHFAGAAGIRTAEICHPRYMNRDSAHECQWNGPCWPYATTQTLNSMIAEVRSGRGGVSADDFMRELRRYAAIHTRQTAEGDIVDWIDEDLDADTGVWISRDQLEAWGWREDKGGYERGKDYNHSAFCDLIISGLAGVRVEDESTSSMLIVEPLAVEHAMPYWRLLGLPVGDTTIDIYYDQIGDRYGHGRGLTVILDGVVYHDETSAPCIRAAL</sequence>
<dbReference type="InterPro" id="IPR054491">
    <property type="entry name" value="MGH1-like_GH"/>
</dbReference>
<evidence type="ECO:0000313" key="3">
    <source>
        <dbReference type="Proteomes" id="UP000543419"/>
    </source>
</evidence>
<dbReference type="Pfam" id="PF22422">
    <property type="entry name" value="MGH1-like_GH"/>
    <property type="match status" value="1"/>
</dbReference>
<dbReference type="SUPFAM" id="SSF48208">
    <property type="entry name" value="Six-hairpin glycosidases"/>
    <property type="match status" value="1"/>
</dbReference>
<dbReference type="RefSeq" id="WP_205832606.1">
    <property type="nucleotide sequence ID" value="NZ_JAAIIG010000010.1"/>
</dbReference>
<proteinExistence type="predicted"/>